<dbReference type="RefSeq" id="WP_005454999.1">
    <property type="nucleotide sequence ID" value="NZ_CM001440.1"/>
</dbReference>
<organism evidence="1 2">
    <name type="scientific">Saccharomonospora cyanea NA-134</name>
    <dbReference type="NCBI Taxonomy" id="882082"/>
    <lineage>
        <taxon>Bacteria</taxon>
        <taxon>Bacillati</taxon>
        <taxon>Actinomycetota</taxon>
        <taxon>Actinomycetes</taxon>
        <taxon>Pseudonocardiales</taxon>
        <taxon>Pseudonocardiaceae</taxon>
        <taxon>Saccharomonospora</taxon>
    </lineage>
</organism>
<name>H5XF15_9PSEU</name>
<evidence type="ECO:0000313" key="2">
    <source>
        <dbReference type="Proteomes" id="UP000002791"/>
    </source>
</evidence>
<proteinExistence type="predicted"/>
<protein>
    <submittedName>
        <fullName evidence="1">Uncharacterized protein</fullName>
    </submittedName>
</protein>
<reference evidence="1 2" key="1">
    <citation type="submission" date="2011-11" db="EMBL/GenBank/DDBJ databases">
        <title>The Noncontiguous Finished sequence of Saccharomonospora cyanea NA-134.</title>
        <authorList>
            <consortium name="US DOE Joint Genome Institute"/>
            <person name="Lucas S."/>
            <person name="Han J."/>
            <person name="Lapidus A."/>
            <person name="Cheng J.-F."/>
            <person name="Goodwin L."/>
            <person name="Pitluck S."/>
            <person name="Peters L."/>
            <person name="Ovchinnikova G."/>
            <person name="Lu M."/>
            <person name="Detter J.C."/>
            <person name="Han C."/>
            <person name="Tapia R."/>
            <person name="Land M."/>
            <person name="Hauser L."/>
            <person name="Kyrpides N."/>
            <person name="Ivanova N."/>
            <person name="Pagani I."/>
            <person name="Brambilla E.-M."/>
            <person name="Klenk H.-P."/>
            <person name="Woyke T."/>
        </authorList>
    </citation>
    <scope>NUCLEOTIDE SEQUENCE [LARGE SCALE GENOMIC DNA]</scope>
    <source>
        <strain evidence="1 2">NA-134</strain>
    </source>
</reference>
<evidence type="ECO:0000313" key="1">
    <source>
        <dbReference type="EMBL" id="EHR60409.1"/>
    </source>
</evidence>
<gene>
    <name evidence="1" type="ORF">SaccyDRAFT_1507</name>
</gene>
<dbReference type="Proteomes" id="UP000002791">
    <property type="component" value="Chromosome"/>
</dbReference>
<dbReference type="OrthoDB" id="3557287at2"/>
<keyword evidence="2" id="KW-1185">Reference proteome</keyword>
<sequence>MLSRRRIRIALVALIVLAIVGWFAQQAFGVGNPGPHGGSLPGAEPVSGGVSTCDVLAVPQRDDSSFGTRETLVVHTSAGIRGADAPQRVTVETQ</sequence>
<dbReference type="AlphaFoldDB" id="H5XF15"/>
<accession>H5XF15</accession>
<dbReference type="EMBL" id="CM001440">
    <property type="protein sequence ID" value="EHR60409.1"/>
    <property type="molecule type" value="Genomic_DNA"/>
</dbReference>
<dbReference type="STRING" id="882082.SaccyDRAFT_1507"/>
<dbReference type="HOGENOM" id="CLU_2384370_0_0_11"/>